<evidence type="ECO:0000313" key="2">
    <source>
        <dbReference type="EMBL" id="CAD9995491.1"/>
    </source>
</evidence>
<dbReference type="EMBL" id="HBHT01041077">
    <property type="protein sequence ID" value="CAD9995491.1"/>
    <property type="molecule type" value="Transcribed_RNA"/>
</dbReference>
<dbReference type="AlphaFoldDB" id="A0A7S2YU61"/>
<name>A0A7S2YU61_9STRA</name>
<organism evidence="2">
    <name type="scientific">Entomoneis paludosa</name>
    <dbReference type="NCBI Taxonomy" id="265537"/>
    <lineage>
        <taxon>Eukaryota</taxon>
        <taxon>Sar</taxon>
        <taxon>Stramenopiles</taxon>
        <taxon>Ochrophyta</taxon>
        <taxon>Bacillariophyta</taxon>
        <taxon>Bacillariophyceae</taxon>
        <taxon>Bacillariophycidae</taxon>
        <taxon>Entomoneidaceae</taxon>
        <taxon>Entomoneis</taxon>
    </lineage>
</organism>
<proteinExistence type="predicted"/>
<protein>
    <submittedName>
        <fullName evidence="2">Uncharacterized protein</fullName>
    </submittedName>
</protein>
<feature type="region of interest" description="Disordered" evidence="1">
    <location>
        <begin position="302"/>
        <end position="324"/>
    </location>
</feature>
<gene>
    <name evidence="2" type="ORF">APAL1065_LOCUS27571</name>
</gene>
<sequence length="365" mass="40848">MASLEAQGSPVRQESFALLASLPLEITEQIFTNFVGGKGLSTLAMALQSASFRGERSAYHDISEASDSTNNDNQHRRVYDLIGKVAKKRLLAVATLLESSSISNSGNNNGQADSLVTHAVNWIRSVVDFSFVDETNSLSRMKVVSENLALVDFLEHSIVTFSCREEGQFEWPVWCGQITVDSFMTGSRMRNTASVIITAPMQSPSFIPGCNLIQNHAPSGIFRSEPYNMIPVPPWGRVRALTWEDSHVLRPVASRLERLGQVAVPAGYHNDEILDIRIASSNRARELLSTLSWTPRSSWILNDDHAPDNDDSDDDQTDQRPKTTQEFFDTGLVCVWQDDTMEMRSDRQYISYVIDLMKALSRIQR</sequence>
<accession>A0A7S2YU61</accession>
<reference evidence="2" key="1">
    <citation type="submission" date="2021-01" db="EMBL/GenBank/DDBJ databases">
        <authorList>
            <person name="Corre E."/>
            <person name="Pelletier E."/>
            <person name="Niang G."/>
            <person name="Scheremetjew M."/>
            <person name="Finn R."/>
            <person name="Kale V."/>
            <person name="Holt S."/>
            <person name="Cochrane G."/>
            <person name="Meng A."/>
            <person name="Brown T."/>
            <person name="Cohen L."/>
        </authorList>
    </citation>
    <scope>NUCLEOTIDE SEQUENCE</scope>
    <source>
        <strain evidence="2">CCMP125</strain>
    </source>
</reference>
<evidence type="ECO:0000256" key="1">
    <source>
        <dbReference type="SAM" id="MobiDB-lite"/>
    </source>
</evidence>